<sequence>MRGFLSYHSEYFRALFSSNFKERQMDEIPIGDVSYEDFALLVSTFYPKPAFPNDNTVEIILKMARRFLVSSAISSAEHHLITNSTIENEKLLWLADEYGMPTLLEKCIREINTVENAKQLKKSEKYGQLSDKTKVKVYERLMDSM</sequence>
<name>E3MZN9_CAERE</name>
<protein>
    <recommendedName>
        <fullName evidence="1">BTB domain-containing protein</fullName>
    </recommendedName>
</protein>
<dbReference type="SUPFAM" id="SSF54695">
    <property type="entry name" value="POZ domain"/>
    <property type="match status" value="1"/>
</dbReference>
<dbReference type="OrthoDB" id="5856719at2759"/>
<dbReference type="Pfam" id="PF00651">
    <property type="entry name" value="BTB"/>
    <property type="match status" value="1"/>
</dbReference>
<dbReference type="InterPro" id="IPR011333">
    <property type="entry name" value="SKP1/BTB/POZ_sf"/>
</dbReference>
<dbReference type="AlphaFoldDB" id="E3MZN9"/>
<dbReference type="Proteomes" id="UP000008281">
    <property type="component" value="Unassembled WGS sequence"/>
</dbReference>
<feature type="domain" description="BTB" evidence="1">
    <location>
        <begin position="1"/>
        <end position="46"/>
    </location>
</feature>
<dbReference type="HOGENOM" id="CLU_036654_2_0_1"/>
<dbReference type="InterPro" id="IPR000210">
    <property type="entry name" value="BTB/POZ_dom"/>
</dbReference>
<dbReference type="PROSITE" id="PS50097">
    <property type="entry name" value="BTB"/>
    <property type="match status" value="1"/>
</dbReference>
<dbReference type="InParanoid" id="E3MZN9"/>
<dbReference type="Gene3D" id="3.30.710.10">
    <property type="entry name" value="Potassium Channel Kv1.1, Chain A"/>
    <property type="match status" value="1"/>
</dbReference>
<accession>E3MZN9</accession>
<organism evidence="3">
    <name type="scientific">Caenorhabditis remanei</name>
    <name type="common">Caenorhabditis vulgaris</name>
    <dbReference type="NCBI Taxonomy" id="31234"/>
    <lineage>
        <taxon>Eukaryota</taxon>
        <taxon>Metazoa</taxon>
        <taxon>Ecdysozoa</taxon>
        <taxon>Nematoda</taxon>
        <taxon>Chromadorea</taxon>
        <taxon>Rhabditida</taxon>
        <taxon>Rhabditina</taxon>
        <taxon>Rhabditomorpha</taxon>
        <taxon>Rhabditoidea</taxon>
        <taxon>Rhabditidae</taxon>
        <taxon>Peloderinae</taxon>
        <taxon>Caenorhabditis</taxon>
    </lineage>
</organism>
<dbReference type="PANTHER" id="PTHR22744:SF14">
    <property type="entry name" value="BTB DOMAIN-CONTAINING PROTEIN-RELATED"/>
    <property type="match status" value="1"/>
</dbReference>
<dbReference type="SMART" id="SM00225">
    <property type="entry name" value="BTB"/>
    <property type="match status" value="1"/>
</dbReference>
<dbReference type="STRING" id="31234.E3MZN9"/>
<gene>
    <name evidence="2" type="ORF">CRE_06874</name>
</gene>
<dbReference type="PANTHER" id="PTHR22744">
    <property type="entry name" value="HELIX LOOP HELIX PROTEIN 21-RELATED"/>
    <property type="match status" value="1"/>
</dbReference>
<evidence type="ECO:0000259" key="1">
    <source>
        <dbReference type="PROSITE" id="PS50097"/>
    </source>
</evidence>
<dbReference type="EMBL" id="DS268501">
    <property type="protein sequence ID" value="EFP13017.1"/>
    <property type="molecule type" value="Genomic_DNA"/>
</dbReference>
<dbReference type="eggNOG" id="ENOG502RFNH">
    <property type="taxonomic scope" value="Eukaryota"/>
</dbReference>
<proteinExistence type="predicted"/>
<evidence type="ECO:0000313" key="3">
    <source>
        <dbReference type="Proteomes" id="UP000008281"/>
    </source>
</evidence>
<dbReference type="FunCoup" id="E3MZN9">
    <property type="interactions" value="422"/>
</dbReference>
<dbReference type="CDD" id="cd01165">
    <property type="entry name" value="BTB_POZ"/>
    <property type="match status" value="1"/>
</dbReference>
<keyword evidence="3" id="KW-1185">Reference proteome</keyword>
<reference evidence="2" key="1">
    <citation type="submission" date="2007-07" db="EMBL/GenBank/DDBJ databases">
        <title>PCAP assembly of the Caenorhabditis remanei genome.</title>
        <authorList>
            <consortium name="The Caenorhabditis remanei Sequencing Consortium"/>
            <person name="Wilson R.K."/>
        </authorList>
    </citation>
    <scope>NUCLEOTIDE SEQUENCE [LARGE SCALE GENOMIC DNA]</scope>
    <source>
        <strain evidence="2">PB4641</strain>
    </source>
</reference>
<evidence type="ECO:0000313" key="2">
    <source>
        <dbReference type="EMBL" id="EFP13017.1"/>
    </source>
</evidence>